<feature type="region of interest" description="Disordered" evidence="5">
    <location>
        <begin position="328"/>
        <end position="353"/>
    </location>
</feature>
<dbReference type="GO" id="GO:0051865">
    <property type="term" value="P:protein autoubiquitination"/>
    <property type="evidence" value="ECO:0007669"/>
    <property type="project" value="TreeGrafter"/>
</dbReference>
<dbReference type="PROSITE" id="PS00518">
    <property type="entry name" value="ZF_RING_1"/>
    <property type="match status" value="1"/>
</dbReference>
<dbReference type="Gene3D" id="3.30.40.10">
    <property type="entry name" value="Zinc/RING finger domain, C3HC4 (zinc finger)"/>
    <property type="match status" value="1"/>
</dbReference>
<feature type="compositionally biased region" description="Low complexity" evidence="5">
    <location>
        <begin position="235"/>
        <end position="246"/>
    </location>
</feature>
<feature type="non-terminal residue" evidence="7">
    <location>
        <position position="1"/>
    </location>
</feature>
<dbReference type="GO" id="GO:0004842">
    <property type="term" value="F:ubiquitin-protein transferase activity"/>
    <property type="evidence" value="ECO:0007669"/>
    <property type="project" value="TreeGrafter"/>
</dbReference>
<evidence type="ECO:0000256" key="4">
    <source>
        <dbReference type="PROSITE-ProRule" id="PRU00175"/>
    </source>
</evidence>
<name>A0A7K4VQI3_9EMBE</name>
<dbReference type="PANTHER" id="PTHR12109:SF3">
    <property type="entry name" value="RING FINGER PROTEIN 141"/>
    <property type="match status" value="1"/>
</dbReference>
<dbReference type="Proteomes" id="UP000580681">
    <property type="component" value="Unassembled WGS sequence"/>
</dbReference>
<dbReference type="InterPro" id="IPR013083">
    <property type="entry name" value="Znf_RING/FYVE/PHD"/>
</dbReference>
<organism evidence="7 8">
    <name type="scientific">Emberiza fucata</name>
    <dbReference type="NCBI Taxonomy" id="337179"/>
    <lineage>
        <taxon>Eukaryota</taxon>
        <taxon>Metazoa</taxon>
        <taxon>Chordata</taxon>
        <taxon>Craniata</taxon>
        <taxon>Vertebrata</taxon>
        <taxon>Euteleostomi</taxon>
        <taxon>Archelosauria</taxon>
        <taxon>Archosauria</taxon>
        <taxon>Dinosauria</taxon>
        <taxon>Saurischia</taxon>
        <taxon>Theropoda</taxon>
        <taxon>Coelurosauria</taxon>
        <taxon>Aves</taxon>
        <taxon>Neognathae</taxon>
        <taxon>Neoaves</taxon>
        <taxon>Telluraves</taxon>
        <taxon>Australaves</taxon>
        <taxon>Passeriformes</taxon>
        <taxon>Passeroidea</taxon>
        <taxon>Fringillidae</taxon>
        <taxon>Emberizinae</taxon>
        <taxon>Emberizini</taxon>
        <taxon>Emberiza</taxon>
    </lineage>
</organism>
<dbReference type="SMART" id="SM00184">
    <property type="entry name" value="RING"/>
    <property type="match status" value="1"/>
</dbReference>
<feature type="region of interest" description="Disordered" evidence="5">
    <location>
        <begin position="228"/>
        <end position="283"/>
    </location>
</feature>
<dbReference type="GO" id="GO:0016874">
    <property type="term" value="F:ligase activity"/>
    <property type="evidence" value="ECO:0007669"/>
    <property type="project" value="UniProtKB-KW"/>
</dbReference>
<dbReference type="GO" id="GO:0008270">
    <property type="term" value="F:zinc ion binding"/>
    <property type="evidence" value="ECO:0007669"/>
    <property type="project" value="UniProtKB-KW"/>
</dbReference>
<dbReference type="InterPro" id="IPR047126">
    <property type="entry name" value="RNF141-like"/>
</dbReference>
<accession>A0A7K4VQI3</accession>
<keyword evidence="3" id="KW-0862">Zinc</keyword>
<dbReference type="PROSITE" id="PS50089">
    <property type="entry name" value="ZF_RING_2"/>
    <property type="match status" value="1"/>
</dbReference>
<feature type="region of interest" description="Disordered" evidence="5">
    <location>
        <begin position="60"/>
        <end position="120"/>
    </location>
</feature>
<dbReference type="Pfam" id="PF13920">
    <property type="entry name" value="zf-C3HC4_3"/>
    <property type="match status" value="1"/>
</dbReference>
<protein>
    <submittedName>
        <fullName evidence="7">TOPRS ligase</fullName>
    </submittedName>
</protein>
<dbReference type="PANTHER" id="PTHR12109">
    <property type="entry name" value="RING FINGER PROTEIN 141-RELATED"/>
    <property type="match status" value="1"/>
</dbReference>
<evidence type="ECO:0000256" key="2">
    <source>
        <dbReference type="ARBA" id="ARBA00022771"/>
    </source>
</evidence>
<evidence type="ECO:0000256" key="5">
    <source>
        <dbReference type="SAM" id="MobiDB-lite"/>
    </source>
</evidence>
<keyword evidence="2 4" id="KW-0863">Zinc-finger</keyword>
<dbReference type="EMBL" id="VYZJ01002181">
    <property type="protein sequence ID" value="NWR24769.1"/>
    <property type="molecule type" value="Genomic_DNA"/>
</dbReference>
<evidence type="ECO:0000256" key="3">
    <source>
        <dbReference type="ARBA" id="ARBA00022833"/>
    </source>
</evidence>
<comment type="caution">
    <text evidence="7">The sequence shown here is derived from an EMBL/GenBank/DDBJ whole genome shotgun (WGS) entry which is preliminary data.</text>
</comment>
<keyword evidence="1" id="KW-0479">Metal-binding</keyword>
<dbReference type="InterPro" id="IPR001841">
    <property type="entry name" value="Znf_RING"/>
</dbReference>
<feature type="non-terminal residue" evidence="7">
    <location>
        <position position="353"/>
    </location>
</feature>
<gene>
    <name evidence="7" type="primary">Topors_0</name>
    <name evidence="7" type="ORF">EMBFUC_R08032</name>
</gene>
<dbReference type="SUPFAM" id="SSF57850">
    <property type="entry name" value="RING/U-box"/>
    <property type="match status" value="1"/>
</dbReference>
<keyword evidence="7" id="KW-0436">Ligase</keyword>
<reference evidence="7 8" key="1">
    <citation type="submission" date="2019-09" db="EMBL/GenBank/DDBJ databases">
        <title>Bird 10,000 Genomes (B10K) Project - Family phase.</title>
        <authorList>
            <person name="Zhang G."/>
        </authorList>
    </citation>
    <scope>NUCLEOTIDE SEQUENCE [LARGE SCALE GENOMIC DNA]</scope>
    <source>
        <strain evidence="7">B10K-DU-015-11</strain>
        <tissue evidence="7">Mixed tissue sample</tissue>
    </source>
</reference>
<dbReference type="CDD" id="cd23130">
    <property type="entry name" value="RING-HC_EHV1-like"/>
    <property type="match status" value="1"/>
</dbReference>
<proteinExistence type="predicted"/>
<sequence length="353" mass="38195">MATETDGDCPICQDSRKDVTSALPCHHRFCLGCILRWAHRNPSCPLCRTPIETVRLSEHADEHLDTASAAPEQLPAATGQAGRAPGRLDENSPHGPVASCPAAPQGTLSPAEQGPSGPEFPGGLLPEVWAGLFRGQPQLLEPVRPWLRRRLEGIFRRWWWLVEAAESSILHDLCIKGLNSEALVQGLQPVLEQHTAPLVHGIISIIVGQCSEEAQRLLRSGAIRDENNGPVACASTSSSSSQTSSSWMGAPAHGPKNYDVEEEDGTSEAAVPGGPSHPPPVPVPMEWDQPQEEPWQEVVTVADPSAQSSSFSPSTPVLGWYQLPWGPLHPVKRRVPSPQDSSQPCKRPTHRQL</sequence>
<evidence type="ECO:0000259" key="6">
    <source>
        <dbReference type="PROSITE" id="PS50089"/>
    </source>
</evidence>
<keyword evidence="8" id="KW-1185">Reference proteome</keyword>
<dbReference type="AlphaFoldDB" id="A0A7K4VQI3"/>
<feature type="domain" description="RING-type" evidence="6">
    <location>
        <begin position="9"/>
        <end position="48"/>
    </location>
</feature>
<evidence type="ECO:0000256" key="1">
    <source>
        <dbReference type="ARBA" id="ARBA00022723"/>
    </source>
</evidence>
<evidence type="ECO:0000313" key="8">
    <source>
        <dbReference type="Proteomes" id="UP000580681"/>
    </source>
</evidence>
<dbReference type="InterPro" id="IPR017907">
    <property type="entry name" value="Znf_RING_CS"/>
</dbReference>
<evidence type="ECO:0000313" key="7">
    <source>
        <dbReference type="EMBL" id="NWR24769.1"/>
    </source>
</evidence>